<keyword evidence="1" id="KW-0175">Coiled coil</keyword>
<reference evidence="2" key="1">
    <citation type="journal article" date="2023" name="Antibiotics">
        <title>Genomic Characterization of Antibiotic-Resistant Campylobacterales Isolated from Chilean Poultry Meat.</title>
        <authorList>
            <person name="Concha-Toloza M."/>
            <person name="Lopez-Cantillo M."/>
            <person name="Molina-Mora J.A."/>
            <person name="Collado L."/>
        </authorList>
    </citation>
    <scope>NUCLEOTIDE SEQUENCE</scope>
    <source>
        <strain evidence="2">FR1p273A</strain>
    </source>
</reference>
<dbReference type="RefSeq" id="WP_260918732.1">
    <property type="nucleotide sequence ID" value="NZ_CP183236.1"/>
</dbReference>
<comment type="caution">
    <text evidence="2">The sequence shown here is derived from an EMBL/GenBank/DDBJ whole genome shotgun (WGS) entry which is preliminary data.</text>
</comment>
<name>A0AAW6VP25_9BACT</name>
<evidence type="ECO:0000313" key="2">
    <source>
        <dbReference type="EMBL" id="MDK2061813.1"/>
    </source>
</evidence>
<dbReference type="Proteomes" id="UP001237843">
    <property type="component" value="Unassembled WGS sequence"/>
</dbReference>
<sequence>MSVEINKSKLENKNRFLENAIKAINNKQEETIQKANKIIGDVQNFEKEVSKKFHHSFKS</sequence>
<reference evidence="2" key="2">
    <citation type="submission" date="2023-02" db="EMBL/GenBank/DDBJ databases">
        <authorList>
            <person name="Concha-Toloza M."/>
            <person name="Lopez-Cantillo M."/>
            <person name="Molina-Mora J."/>
            <person name="Collado L."/>
        </authorList>
    </citation>
    <scope>NUCLEOTIDE SEQUENCE</scope>
    <source>
        <strain evidence="2">FR1p273A</strain>
    </source>
</reference>
<dbReference type="AlphaFoldDB" id="A0AAW6VP25"/>
<evidence type="ECO:0000313" key="3">
    <source>
        <dbReference type="Proteomes" id="UP001237843"/>
    </source>
</evidence>
<gene>
    <name evidence="2" type="ORF">PT520_04650</name>
</gene>
<feature type="coiled-coil region" evidence="1">
    <location>
        <begin position="7"/>
        <end position="34"/>
    </location>
</feature>
<accession>A0AAW6VP25</accession>
<evidence type="ECO:0000256" key="1">
    <source>
        <dbReference type="SAM" id="Coils"/>
    </source>
</evidence>
<proteinExistence type="predicted"/>
<dbReference type="EMBL" id="JAQTJH010000004">
    <property type="protein sequence ID" value="MDK2061813.1"/>
    <property type="molecule type" value="Genomic_DNA"/>
</dbReference>
<organism evidence="2 3">
    <name type="scientific">Aliarcobacter butzleri</name>
    <dbReference type="NCBI Taxonomy" id="28197"/>
    <lineage>
        <taxon>Bacteria</taxon>
        <taxon>Pseudomonadati</taxon>
        <taxon>Campylobacterota</taxon>
        <taxon>Epsilonproteobacteria</taxon>
        <taxon>Campylobacterales</taxon>
        <taxon>Arcobacteraceae</taxon>
        <taxon>Aliarcobacter</taxon>
    </lineage>
</organism>
<protein>
    <submittedName>
        <fullName evidence="2">Uncharacterized protein</fullName>
    </submittedName>
</protein>